<evidence type="ECO:0000256" key="6">
    <source>
        <dbReference type="ARBA" id="ARBA00033773"/>
    </source>
</evidence>
<dbReference type="InterPro" id="IPR043597">
    <property type="entry name" value="TPH_dom"/>
</dbReference>
<dbReference type="KEGG" id="mng:MNEG_8644"/>
<evidence type="ECO:0000259" key="8">
    <source>
        <dbReference type="Pfam" id="PF13868"/>
    </source>
</evidence>
<evidence type="ECO:0000256" key="3">
    <source>
        <dbReference type="ARBA" id="ARBA00023069"/>
    </source>
</evidence>
<dbReference type="InterPro" id="IPR043596">
    <property type="entry name" value="CFAP53/TCHP"/>
</dbReference>
<dbReference type="RefSeq" id="XP_013898338.1">
    <property type="nucleotide sequence ID" value="XM_014042884.1"/>
</dbReference>
<keyword evidence="4" id="KW-0966">Cell projection</keyword>
<name>A0A0D2KVA4_9CHLO</name>
<dbReference type="AlphaFoldDB" id="A0A0D2KVA4"/>
<evidence type="ECO:0000256" key="4">
    <source>
        <dbReference type="ARBA" id="ARBA00023273"/>
    </source>
</evidence>
<keyword evidence="2 7" id="KW-0175">Coiled coil</keyword>
<protein>
    <recommendedName>
        <fullName evidence="6">Cilia- and flagella-associated protein 53</fullName>
    </recommendedName>
</protein>
<evidence type="ECO:0000256" key="7">
    <source>
        <dbReference type="SAM" id="Coils"/>
    </source>
</evidence>
<feature type="coiled-coil region" evidence="7">
    <location>
        <begin position="387"/>
        <end position="423"/>
    </location>
</feature>
<comment type="subcellular location">
    <subcellularLocation>
        <location evidence="1">Cell projection</location>
        <location evidence="1">Cilium</location>
    </subcellularLocation>
</comment>
<dbReference type="EMBL" id="KK101882">
    <property type="protein sequence ID" value="KIY99318.1"/>
    <property type="molecule type" value="Genomic_DNA"/>
</dbReference>
<dbReference type="OrthoDB" id="536142at2759"/>
<organism evidence="9 10">
    <name type="scientific">Monoraphidium neglectum</name>
    <dbReference type="NCBI Taxonomy" id="145388"/>
    <lineage>
        <taxon>Eukaryota</taxon>
        <taxon>Viridiplantae</taxon>
        <taxon>Chlorophyta</taxon>
        <taxon>core chlorophytes</taxon>
        <taxon>Chlorophyceae</taxon>
        <taxon>CS clade</taxon>
        <taxon>Sphaeropleales</taxon>
        <taxon>Selenastraceae</taxon>
        <taxon>Monoraphidium</taxon>
    </lineage>
</organism>
<dbReference type="GeneID" id="25741519"/>
<feature type="coiled-coil region" evidence="7">
    <location>
        <begin position="66"/>
        <end position="97"/>
    </location>
</feature>
<dbReference type="PANTHER" id="PTHR31183:SF1">
    <property type="entry name" value="CILIA- AND FLAGELLA-ASSOCIATED PROTEIN 53"/>
    <property type="match status" value="1"/>
</dbReference>
<evidence type="ECO:0000256" key="2">
    <source>
        <dbReference type="ARBA" id="ARBA00023054"/>
    </source>
</evidence>
<keyword evidence="3" id="KW-0969">Cilium</keyword>
<proteinExistence type="inferred from homology"/>
<feature type="domain" description="Trichohyalin-plectin-homology" evidence="8">
    <location>
        <begin position="133"/>
        <end position="469"/>
    </location>
</feature>
<reference evidence="9 10" key="1">
    <citation type="journal article" date="2013" name="BMC Genomics">
        <title>Reconstruction of the lipid metabolism for the microalga Monoraphidium neglectum from its genome sequence reveals characteristics suitable for biofuel production.</title>
        <authorList>
            <person name="Bogen C."/>
            <person name="Al-Dilaimi A."/>
            <person name="Albersmeier A."/>
            <person name="Wichmann J."/>
            <person name="Grundmann M."/>
            <person name="Rupp O."/>
            <person name="Lauersen K.J."/>
            <person name="Blifernez-Klassen O."/>
            <person name="Kalinowski J."/>
            <person name="Goesmann A."/>
            <person name="Mussgnug J.H."/>
            <person name="Kruse O."/>
        </authorList>
    </citation>
    <scope>NUCLEOTIDE SEQUENCE [LARGE SCALE GENOMIC DNA]</scope>
    <source>
        <strain evidence="9 10">SAG 48.87</strain>
    </source>
</reference>
<dbReference type="PANTHER" id="PTHR31183">
    <property type="entry name" value="TRICHOPLEIN KERATIN FILAMENT-BINDING PROTEIN FAMILY MEMBER"/>
    <property type="match status" value="1"/>
</dbReference>
<dbReference type="STRING" id="145388.A0A0D2KVA4"/>
<evidence type="ECO:0000256" key="5">
    <source>
        <dbReference type="ARBA" id="ARBA00033747"/>
    </source>
</evidence>
<dbReference type="Pfam" id="PF13868">
    <property type="entry name" value="TPH"/>
    <property type="match status" value="1"/>
</dbReference>
<dbReference type="GO" id="GO:0005929">
    <property type="term" value="C:cilium"/>
    <property type="evidence" value="ECO:0007669"/>
    <property type="project" value="UniProtKB-SubCell"/>
</dbReference>
<evidence type="ECO:0000313" key="10">
    <source>
        <dbReference type="Proteomes" id="UP000054498"/>
    </source>
</evidence>
<evidence type="ECO:0000256" key="1">
    <source>
        <dbReference type="ARBA" id="ARBA00004138"/>
    </source>
</evidence>
<sequence length="484" mass="55593">MTAKKPPPDARITKIREYEDRMQQMQQAAKEESKLGSGAAWQHKTDARIQRNAEQACFEALRAARAGEIELRRERLAQKLAEEEQALKEELAAAQQTPAQRRAAMAERAREMAVRREGERQALAQELLDAAFRDNCDPLRERYSRQITQRTQHEWGKQLEERRSTMALAAKERRLEDAMFAEQTIRAEQRHQDDLRRQKESTQAVKASLDGQVHHVRERQAAEAEADAREVAAMRAHWERLEADAAAADAAERERLRRLAAEVKEFNRLKLAEMSAAERRERELNLRILQDALAREAAEEAADQAAREAKRQEVLHYRHQLALSMQREAEAAGERDLLIERANREKQAAQDAEWAAREEARRRLMAEVDAIRRVQIAYKQEQKRLGKESKRQELDQAIAAERREEAEAAAAAAEARRKALQQSLDVKTQVMARAHLRAAAAEDKVHAAELAHASEERYLQRVAAAEQRIAPPTFFGRKKVEWMH</sequence>
<comment type="similarity">
    <text evidence="5">Belongs to the CFAP53 family.</text>
</comment>
<keyword evidence="10" id="KW-1185">Reference proteome</keyword>
<accession>A0A0D2KVA4</accession>
<keyword evidence="9" id="KW-0282">Flagellum</keyword>
<evidence type="ECO:0000313" key="9">
    <source>
        <dbReference type="EMBL" id="KIY99318.1"/>
    </source>
</evidence>
<dbReference type="Proteomes" id="UP000054498">
    <property type="component" value="Unassembled WGS sequence"/>
</dbReference>
<gene>
    <name evidence="9" type="ORF">MNEG_8644</name>
</gene>